<organism evidence="3 4">
    <name type="scientific">Serratia sp. (strain ATCC 39006)</name>
    <name type="common">Prodigiosinella confusarubida</name>
    <dbReference type="NCBI Taxonomy" id="104623"/>
    <lineage>
        <taxon>Bacteria</taxon>
        <taxon>Pseudomonadati</taxon>
        <taxon>Pseudomonadota</taxon>
        <taxon>Gammaproteobacteria</taxon>
        <taxon>Enterobacterales</taxon>
        <taxon>Pectobacteriaceae</taxon>
        <taxon>Prodigiosinella</taxon>
    </lineage>
</organism>
<dbReference type="EMBL" id="CP025085">
    <property type="protein sequence ID" value="AUH02640.1"/>
    <property type="molecule type" value="Genomic_DNA"/>
</dbReference>
<name>A0A2I5TDI7_SERS3</name>
<sequence>MTTLRIARPVTDLQKSQSMYSHGLALQKLAEFADHSGFSGVMLGRENLSWHLEFTFCHTHPVIPSPSVDDLLVLYIPEQDQWTLACQRMEQAGFSTVKSFNPYWDQQGKTFCDHDGYRVVLQNSSWPVVS</sequence>
<evidence type="ECO:0000313" key="4">
    <source>
        <dbReference type="Proteomes" id="UP000017700"/>
    </source>
</evidence>
<dbReference type="KEGG" id="sera:Ser39006_021360"/>
<dbReference type="Proteomes" id="UP000233778">
    <property type="component" value="Chromosome"/>
</dbReference>
<dbReference type="InterPro" id="IPR037523">
    <property type="entry name" value="VOC_core"/>
</dbReference>
<evidence type="ECO:0000313" key="2">
    <source>
        <dbReference type="EMBL" id="AUH02640.1"/>
    </source>
</evidence>
<dbReference type="PROSITE" id="PS51819">
    <property type="entry name" value="VOC"/>
    <property type="match status" value="1"/>
</dbReference>
<reference evidence="3 4" key="1">
    <citation type="journal article" date="2013" name="Genome Announc.">
        <title>Draft genome sequence of Serratia sp. strain ATCC 39006, a model bacterium for analysis of the biosynthesis and regulation of prodigiosin, a carbapenem, and gas vesicles.</title>
        <authorList>
            <person name="Fineran P.C."/>
            <person name="Iglesias Cans M.C."/>
            <person name="Ramsay J.P."/>
            <person name="Wilf N.M."/>
            <person name="Cossyleon D."/>
            <person name="McNeil M.B."/>
            <person name="Williamson N.R."/>
            <person name="Monson R.E."/>
            <person name="Becher S.A."/>
            <person name="Stanton J.A."/>
            <person name="Brugger K."/>
            <person name="Brown S.D."/>
            <person name="Salmond G.P."/>
        </authorList>
    </citation>
    <scope>NUCLEOTIDE SEQUENCE [LARGE SCALE GENOMIC DNA]</scope>
    <source>
        <strain evidence="3">ATCC 39006</strain>
        <strain evidence="4">ATCC 39006 / SC 11482</strain>
    </source>
</reference>
<dbReference type="Proteomes" id="UP000017700">
    <property type="component" value="Chromosome"/>
</dbReference>
<protein>
    <submittedName>
        <fullName evidence="3">Prolyl endopeptidase</fullName>
    </submittedName>
</protein>
<reference evidence="2 5" key="3">
    <citation type="submission" date="2017-11" db="EMBL/GenBank/DDBJ databases">
        <title>Complete genome sequence of Serratia sp. ATCC 39006 LacA.</title>
        <authorList>
            <person name="Hampton H.G."/>
            <person name="Jackson S.A."/>
            <person name="Jauregui R."/>
            <person name="Poulter G.T.M."/>
            <person name="Salmond G.P.C."/>
            <person name="Fineran P.C."/>
        </authorList>
    </citation>
    <scope>NUCLEOTIDE SEQUENCE [LARGE SCALE GENOMIC DNA]</scope>
    <source>
        <strain evidence="2 5">ATCC 39006</strain>
    </source>
</reference>
<dbReference type="SUPFAM" id="SSF54593">
    <property type="entry name" value="Glyoxalase/Bleomycin resistance protein/Dihydroxybiphenyl dioxygenase"/>
    <property type="match status" value="1"/>
</dbReference>
<keyword evidence="4" id="KW-1185">Reference proteome</keyword>
<evidence type="ECO:0000259" key="1">
    <source>
        <dbReference type="PROSITE" id="PS51819"/>
    </source>
</evidence>
<dbReference type="STRING" id="104623.Ser39006_01239"/>
<dbReference type="Pfam" id="PF22659">
    <property type="entry name" value="YycE-like_C"/>
    <property type="match status" value="1"/>
</dbReference>
<evidence type="ECO:0000313" key="3">
    <source>
        <dbReference type="EMBL" id="AUH06954.1"/>
    </source>
</evidence>
<proteinExistence type="predicted"/>
<dbReference type="Pfam" id="PF22658">
    <property type="entry name" value="YycE-like_N"/>
    <property type="match status" value="1"/>
</dbReference>
<feature type="domain" description="VOC" evidence="1">
    <location>
        <begin position="2"/>
        <end position="124"/>
    </location>
</feature>
<accession>A0A2I5TDI7</accession>
<reference evidence="3" key="2">
    <citation type="submission" date="2013-09" db="EMBL/GenBank/DDBJ databases">
        <authorList>
            <person name="Wang G."/>
            <person name="Yang Y."/>
            <person name="Su Y."/>
        </authorList>
    </citation>
    <scope>NUCLEOTIDE SEQUENCE</scope>
    <source>
        <strain evidence="3">ATCC 39006</strain>
    </source>
</reference>
<gene>
    <name evidence="2" type="ORF">CWC46_21365</name>
    <name evidence="3" type="ORF">Ser39006_021360</name>
</gene>
<dbReference type="OrthoDB" id="8018325at2"/>
<evidence type="ECO:0000313" key="5">
    <source>
        <dbReference type="Proteomes" id="UP000233778"/>
    </source>
</evidence>
<dbReference type="KEGG" id="serq:CWC46_21365"/>
<dbReference type="InterPro" id="IPR029068">
    <property type="entry name" value="Glyas_Bleomycin-R_OHBP_Dase"/>
</dbReference>
<dbReference type="InterPro" id="IPR058997">
    <property type="entry name" value="YycE-like_C"/>
</dbReference>
<dbReference type="InterPro" id="IPR058998">
    <property type="entry name" value="YycE-like_N"/>
</dbReference>
<dbReference type="Gene3D" id="3.10.180.10">
    <property type="entry name" value="2,3-Dihydroxybiphenyl 1,2-Dioxygenase, domain 1"/>
    <property type="match status" value="1"/>
</dbReference>
<dbReference type="AlphaFoldDB" id="A0A2I5TDI7"/>
<reference evidence="3" key="4">
    <citation type="submission" date="2017-11" db="EMBL/GenBank/DDBJ databases">
        <title>Complete genome sequence of Serratia sp. ATCC 39006.</title>
        <authorList>
            <person name="Hampton H.G."/>
            <person name="Jackson S.A."/>
            <person name="Jauregui R."/>
            <person name="Poulter G.T.M."/>
            <person name="Salmond G.P.C."/>
            <person name="Fineran P.C."/>
        </authorList>
    </citation>
    <scope>NUCLEOTIDE SEQUENCE</scope>
    <source>
        <strain evidence="3">ATCC 39006</strain>
    </source>
</reference>
<dbReference type="EMBL" id="CP025084">
    <property type="protein sequence ID" value="AUH06954.1"/>
    <property type="molecule type" value="Genomic_DNA"/>
</dbReference>